<accession>A0AAD6TYU3</accession>
<evidence type="ECO:0000313" key="1">
    <source>
        <dbReference type="EMBL" id="KAJ7079114.1"/>
    </source>
</evidence>
<organism evidence="1 2">
    <name type="scientific">Mycena belliarum</name>
    <dbReference type="NCBI Taxonomy" id="1033014"/>
    <lineage>
        <taxon>Eukaryota</taxon>
        <taxon>Fungi</taxon>
        <taxon>Dikarya</taxon>
        <taxon>Basidiomycota</taxon>
        <taxon>Agaricomycotina</taxon>
        <taxon>Agaricomycetes</taxon>
        <taxon>Agaricomycetidae</taxon>
        <taxon>Agaricales</taxon>
        <taxon>Marasmiineae</taxon>
        <taxon>Mycenaceae</taxon>
        <taxon>Mycena</taxon>
    </lineage>
</organism>
<proteinExistence type="predicted"/>
<protein>
    <submittedName>
        <fullName evidence="1">Uncharacterized protein</fullName>
    </submittedName>
</protein>
<comment type="caution">
    <text evidence="1">The sequence shown here is derived from an EMBL/GenBank/DDBJ whole genome shotgun (WGS) entry which is preliminary data.</text>
</comment>
<evidence type="ECO:0000313" key="2">
    <source>
        <dbReference type="Proteomes" id="UP001222325"/>
    </source>
</evidence>
<keyword evidence="2" id="KW-1185">Reference proteome</keyword>
<dbReference type="EMBL" id="JARJCN010000062">
    <property type="protein sequence ID" value="KAJ7079114.1"/>
    <property type="molecule type" value="Genomic_DNA"/>
</dbReference>
<sequence>MYVPLPLHLARFVLCTGLLIVYTLNRSCGRGPLLRSTRGRLSTVRTKRKPIMCRIIHRTVVLRQHCDFASATFDLSTPRPFKPVPPEPAVSPRRLLLYLHLSW</sequence>
<name>A0AAD6TYU3_9AGAR</name>
<gene>
    <name evidence="1" type="ORF">B0H15DRAFT_521840</name>
</gene>
<reference evidence="1" key="1">
    <citation type="submission" date="2023-03" db="EMBL/GenBank/DDBJ databases">
        <title>Massive genome expansion in bonnet fungi (Mycena s.s.) driven by repeated elements and novel gene families across ecological guilds.</title>
        <authorList>
            <consortium name="Lawrence Berkeley National Laboratory"/>
            <person name="Harder C.B."/>
            <person name="Miyauchi S."/>
            <person name="Viragh M."/>
            <person name="Kuo A."/>
            <person name="Thoen E."/>
            <person name="Andreopoulos B."/>
            <person name="Lu D."/>
            <person name="Skrede I."/>
            <person name="Drula E."/>
            <person name="Henrissat B."/>
            <person name="Morin E."/>
            <person name="Kohler A."/>
            <person name="Barry K."/>
            <person name="LaButti K."/>
            <person name="Morin E."/>
            <person name="Salamov A."/>
            <person name="Lipzen A."/>
            <person name="Mereny Z."/>
            <person name="Hegedus B."/>
            <person name="Baldrian P."/>
            <person name="Stursova M."/>
            <person name="Weitz H."/>
            <person name="Taylor A."/>
            <person name="Grigoriev I.V."/>
            <person name="Nagy L.G."/>
            <person name="Martin F."/>
            <person name="Kauserud H."/>
        </authorList>
    </citation>
    <scope>NUCLEOTIDE SEQUENCE</scope>
    <source>
        <strain evidence="1">CBHHK173m</strain>
    </source>
</reference>
<dbReference type="AlphaFoldDB" id="A0AAD6TYU3"/>
<dbReference type="Proteomes" id="UP001222325">
    <property type="component" value="Unassembled WGS sequence"/>
</dbReference>